<dbReference type="Proteomes" id="UP001233999">
    <property type="component" value="Unassembled WGS sequence"/>
</dbReference>
<protein>
    <submittedName>
        <fullName evidence="1">Uncharacterized protein</fullName>
    </submittedName>
</protein>
<evidence type="ECO:0000313" key="2">
    <source>
        <dbReference type="Proteomes" id="UP001233999"/>
    </source>
</evidence>
<reference evidence="1" key="2">
    <citation type="submission" date="2023-05" db="EMBL/GenBank/DDBJ databases">
        <authorList>
            <person name="Fouks B."/>
        </authorList>
    </citation>
    <scope>NUCLEOTIDE SEQUENCE</scope>
    <source>
        <strain evidence="1">Stay&amp;Tobe</strain>
        <tissue evidence="1">Testes</tissue>
    </source>
</reference>
<keyword evidence="2" id="KW-1185">Reference proteome</keyword>
<proteinExistence type="predicted"/>
<dbReference type="EMBL" id="JASPKZ010002335">
    <property type="protein sequence ID" value="KAJ9595478.1"/>
    <property type="molecule type" value="Genomic_DNA"/>
</dbReference>
<dbReference type="AlphaFoldDB" id="A0AAD8ACJ4"/>
<feature type="non-terminal residue" evidence="1">
    <location>
        <position position="51"/>
    </location>
</feature>
<comment type="caution">
    <text evidence="1">The sequence shown here is derived from an EMBL/GenBank/DDBJ whole genome shotgun (WGS) entry which is preliminary data.</text>
</comment>
<name>A0AAD8ACJ4_DIPPU</name>
<accession>A0AAD8ACJ4</accession>
<organism evidence="1 2">
    <name type="scientific">Diploptera punctata</name>
    <name type="common">Pacific beetle cockroach</name>
    <dbReference type="NCBI Taxonomy" id="6984"/>
    <lineage>
        <taxon>Eukaryota</taxon>
        <taxon>Metazoa</taxon>
        <taxon>Ecdysozoa</taxon>
        <taxon>Arthropoda</taxon>
        <taxon>Hexapoda</taxon>
        <taxon>Insecta</taxon>
        <taxon>Pterygota</taxon>
        <taxon>Neoptera</taxon>
        <taxon>Polyneoptera</taxon>
        <taxon>Dictyoptera</taxon>
        <taxon>Blattodea</taxon>
        <taxon>Blaberoidea</taxon>
        <taxon>Blaberidae</taxon>
        <taxon>Diplopterinae</taxon>
        <taxon>Diploptera</taxon>
    </lineage>
</organism>
<feature type="non-terminal residue" evidence="1">
    <location>
        <position position="1"/>
    </location>
</feature>
<gene>
    <name evidence="1" type="ORF">L9F63_013326</name>
</gene>
<reference evidence="1" key="1">
    <citation type="journal article" date="2023" name="IScience">
        <title>Live-bearing cockroach genome reveals convergent evolutionary mechanisms linked to viviparity in insects and beyond.</title>
        <authorList>
            <person name="Fouks B."/>
            <person name="Harrison M.C."/>
            <person name="Mikhailova A.A."/>
            <person name="Marchal E."/>
            <person name="English S."/>
            <person name="Carruthers M."/>
            <person name="Jennings E.C."/>
            <person name="Chiamaka E.L."/>
            <person name="Frigard R.A."/>
            <person name="Pippel M."/>
            <person name="Attardo G.M."/>
            <person name="Benoit J.B."/>
            <person name="Bornberg-Bauer E."/>
            <person name="Tobe S.S."/>
        </authorList>
    </citation>
    <scope>NUCLEOTIDE SEQUENCE</scope>
    <source>
        <strain evidence="1">Stay&amp;Tobe</strain>
    </source>
</reference>
<evidence type="ECO:0000313" key="1">
    <source>
        <dbReference type="EMBL" id="KAJ9595478.1"/>
    </source>
</evidence>
<sequence>RVTRSNCFSVSAYTKCLIQNCQRIHESRFHSVPTDPLTYFDNSNQDRSITA</sequence>